<reference evidence="14 15" key="2">
    <citation type="submission" date="2019-02" db="EMBL/GenBank/DDBJ databases">
        <title>'Lichenibacterium ramalinii' gen. nov. sp. nov., 'Lichenibacterium minor' gen. nov. sp. nov.</title>
        <authorList>
            <person name="Pankratov T."/>
        </authorList>
    </citation>
    <scope>NUCLEOTIDE SEQUENCE [LARGE SCALE GENOMIC DNA]</scope>
    <source>
        <strain evidence="14 15">RmlP026</strain>
    </source>
</reference>
<evidence type="ECO:0000313" key="14">
    <source>
        <dbReference type="EMBL" id="RYC29030.1"/>
    </source>
</evidence>
<keyword evidence="11 12" id="KW-1006">Bacterial flagellum protein export</keyword>
<dbReference type="AlphaFoldDB" id="A0A4Q2TZ62"/>
<dbReference type="InterPro" id="IPR005838">
    <property type="entry name" value="T3SS_IM_P"/>
</dbReference>
<dbReference type="PRINTS" id="PR01302">
    <property type="entry name" value="TYPE3IMPPROT"/>
</dbReference>
<dbReference type="InterPro" id="IPR005837">
    <property type="entry name" value="FliP"/>
</dbReference>
<keyword evidence="10" id="KW-0975">Bacterial flagellum</keyword>
<comment type="similarity">
    <text evidence="1 12">Belongs to the FliP/MopC/SpaP family.</text>
</comment>
<keyword evidence="6 12" id="KW-1005">Bacterial flagellum biogenesis</keyword>
<feature type="transmembrane region" description="Helical" evidence="12">
    <location>
        <begin position="69"/>
        <end position="98"/>
    </location>
</feature>
<dbReference type="Proteomes" id="UP000290759">
    <property type="component" value="Unassembled WGS sequence"/>
</dbReference>
<comment type="function">
    <text evidence="12">Plays a role in the flagellum-specific transport system.</text>
</comment>
<keyword evidence="15" id="KW-1185">Reference proteome</keyword>
<dbReference type="Pfam" id="PF00813">
    <property type="entry name" value="FliP"/>
    <property type="match status" value="1"/>
</dbReference>
<keyword evidence="7 12" id="KW-0653">Protein transport</keyword>
<dbReference type="PANTHER" id="PTHR30587:SF0">
    <property type="entry name" value="FLAGELLAR BIOSYNTHETIC PROTEIN FLIP"/>
    <property type="match status" value="1"/>
</dbReference>
<dbReference type="GO" id="GO:0009306">
    <property type="term" value="P:protein secretion"/>
    <property type="evidence" value="ECO:0007669"/>
    <property type="project" value="UniProtKB-UniRule"/>
</dbReference>
<comment type="caution">
    <text evidence="14">The sequence shown here is derived from an EMBL/GenBank/DDBJ whole genome shotgun (WGS) entry which is preliminary data.</text>
</comment>
<evidence type="ECO:0000256" key="1">
    <source>
        <dbReference type="ARBA" id="ARBA00006257"/>
    </source>
</evidence>
<proteinExistence type="inferred from homology"/>
<keyword evidence="5 12" id="KW-0812">Transmembrane</keyword>
<sequence length="280" mass="29570">MTSGRAAAPVGVLAAAGRLFGLAAAWRLFGLAAACLVLAASAAHAQSIDLGNVLPQAGGTASGRIVQLVGLLTVLSIAPGLLVMVTSFTRFAIAFSFLRSGLGLQTTPANIIMVSLSLFMTFYVMAPTFDRAYDGGLKPLLDGKISESEAYTRISGPFRDFMLGQVRDKDLKLFDDLAPASIKPAASATAPGATPAERSAVDLRVLVPAFMISEIRRGFEIGFLIALPFLVIDMVVSTITMSMGMMMLSPSVISLPLKVLFFVLIDGWNMLVGSLIRSYS</sequence>
<feature type="transmembrane region" description="Helical" evidence="12">
    <location>
        <begin position="110"/>
        <end position="129"/>
    </location>
</feature>
<evidence type="ECO:0000313" key="15">
    <source>
        <dbReference type="Proteomes" id="UP000290759"/>
    </source>
</evidence>
<dbReference type="NCBIfam" id="TIGR01103">
    <property type="entry name" value="fliP"/>
    <property type="match status" value="1"/>
</dbReference>
<keyword evidence="14" id="KW-0969">Cilium</keyword>
<dbReference type="PRINTS" id="PR00951">
    <property type="entry name" value="FLGBIOSNFLIP"/>
</dbReference>
<keyword evidence="14" id="KW-0966">Cell projection</keyword>
<keyword evidence="14" id="KW-0282">Flagellum</keyword>
<evidence type="ECO:0000256" key="12">
    <source>
        <dbReference type="RuleBase" id="RU362069"/>
    </source>
</evidence>
<evidence type="ECO:0000256" key="6">
    <source>
        <dbReference type="ARBA" id="ARBA00022795"/>
    </source>
</evidence>
<evidence type="ECO:0000256" key="11">
    <source>
        <dbReference type="ARBA" id="ARBA00023225"/>
    </source>
</evidence>
<evidence type="ECO:0000256" key="9">
    <source>
        <dbReference type="ARBA" id="ARBA00023136"/>
    </source>
</evidence>
<dbReference type="GO" id="GO:0005886">
    <property type="term" value="C:plasma membrane"/>
    <property type="evidence" value="ECO:0007669"/>
    <property type="project" value="UniProtKB-SubCell"/>
</dbReference>
<organism evidence="14 15">
    <name type="scientific">Lichenibacterium minor</name>
    <dbReference type="NCBI Taxonomy" id="2316528"/>
    <lineage>
        <taxon>Bacteria</taxon>
        <taxon>Pseudomonadati</taxon>
        <taxon>Pseudomonadota</taxon>
        <taxon>Alphaproteobacteria</taxon>
        <taxon>Hyphomicrobiales</taxon>
        <taxon>Lichenihabitantaceae</taxon>
        <taxon>Lichenibacterium</taxon>
    </lineage>
</organism>
<keyword evidence="3 12" id="KW-0813">Transport</keyword>
<dbReference type="GO" id="GO:0044781">
    <property type="term" value="P:bacterial-type flagellum organization"/>
    <property type="evidence" value="ECO:0007669"/>
    <property type="project" value="UniProtKB-UniRule"/>
</dbReference>
<keyword evidence="4 12" id="KW-1003">Cell membrane</keyword>
<evidence type="ECO:0000256" key="4">
    <source>
        <dbReference type="ARBA" id="ARBA00022475"/>
    </source>
</evidence>
<keyword evidence="8 12" id="KW-1133">Transmembrane helix</keyword>
<dbReference type="PROSITE" id="PS01061">
    <property type="entry name" value="FLIP_2"/>
    <property type="match status" value="1"/>
</dbReference>
<dbReference type="NCBIfam" id="NF009438">
    <property type="entry name" value="PRK12797.1"/>
    <property type="match status" value="1"/>
</dbReference>
<feature type="transmembrane region" description="Helical" evidence="12">
    <location>
        <begin position="255"/>
        <end position="276"/>
    </location>
</feature>
<name>A0A4Q2TZ62_9HYPH</name>
<evidence type="ECO:0000256" key="8">
    <source>
        <dbReference type="ARBA" id="ARBA00022989"/>
    </source>
</evidence>
<dbReference type="PANTHER" id="PTHR30587">
    <property type="entry name" value="FLAGELLAR BIOSYNTHETIC PROTEIN FLIP"/>
    <property type="match status" value="1"/>
</dbReference>
<evidence type="ECO:0000256" key="7">
    <source>
        <dbReference type="ARBA" id="ARBA00022927"/>
    </source>
</evidence>
<gene>
    <name evidence="12 14" type="primary">fliP</name>
    <name evidence="14" type="ORF">D3273_26140</name>
</gene>
<evidence type="ECO:0000256" key="2">
    <source>
        <dbReference type="ARBA" id="ARBA00021714"/>
    </source>
</evidence>
<dbReference type="OrthoDB" id="9805111at2"/>
<comment type="subcellular location">
    <subcellularLocation>
        <location evidence="12">Cell membrane</location>
        <topology evidence="12">Multi-pass membrane protein</topology>
    </subcellularLocation>
    <subcellularLocation>
        <location evidence="12">Bacterial flagellum basal body</location>
    </subcellularLocation>
</comment>
<keyword evidence="13" id="KW-0732">Signal</keyword>
<accession>A0A4Q2TZ62</accession>
<evidence type="ECO:0000256" key="5">
    <source>
        <dbReference type="ARBA" id="ARBA00022692"/>
    </source>
</evidence>
<protein>
    <recommendedName>
        <fullName evidence="2 12">Flagellar biosynthetic protein FliP</fullName>
    </recommendedName>
</protein>
<reference evidence="14 15" key="1">
    <citation type="submission" date="2018-12" db="EMBL/GenBank/DDBJ databases">
        <authorList>
            <person name="Grouzdev D.S."/>
            <person name="Krutkina M.S."/>
        </authorList>
    </citation>
    <scope>NUCLEOTIDE SEQUENCE [LARGE SCALE GENOMIC DNA]</scope>
    <source>
        <strain evidence="14 15">RmlP026</strain>
    </source>
</reference>
<dbReference type="GO" id="GO:0009425">
    <property type="term" value="C:bacterial-type flagellum basal body"/>
    <property type="evidence" value="ECO:0007669"/>
    <property type="project" value="UniProtKB-SubCell"/>
</dbReference>
<feature type="chain" id="PRO_5020727497" description="Flagellar biosynthetic protein FliP" evidence="13">
    <location>
        <begin position="46"/>
        <end position="280"/>
    </location>
</feature>
<dbReference type="RefSeq" id="WP_129229892.1">
    <property type="nucleotide sequence ID" value="NZ_QYBB01000077.1"/>
</dbReference>
<feature type="signal peptide" evidence="13">
    <location>
        <begin position="1"/>
        <end position="45"/>
    </location>
</feature>
<feature type="transmembrane region" description="Helical" evidence="12">
    <location>
        <begin position="221"/>
        <end position="243"/>
    </location>
</feature>
<keyword evidence="9 12" id="KW-0472">Membrane</keyword>
<dbReference type="PROSITE" id="PS01060">
    <property type="entry name" value="FLIP_1"/>
    <property type="match status" value="1"/>
</dbReference>
<evidence type="ECO:0000256" key="13">
    <source>
        <dbReference type="SAM" id="SignalP"/>
    </source>
</evidence>
<evidence type="ECO:0000256" key="3">
    <source>
        <dbReference type="ARBA" id="ARBA00022448"/>
    </source>
</evidence>
<dbReference type="EMBL" id="QYBB01000077">
    <property type="protein sequence ID" value="RYC29030.1"/>
    <property type="molecule type" value="Genomic_DNA"/>
</dbReference>
<evidence type="ECO:0000256" key="10">
    <source>
        <dbReference type="ARBA" id="ARBA00023143"/>
    </source>
</evidence>